<keyword evidence="4" id="KW-0805">Transcription regulation</keyword>
<dbReference type="GO" id="GO:0000123">
    <property type="term" value="C:histone acetyltransferase complex"/>
    <property type="evidence" value="ECO:0007669"/>
    <property type="project" value="InterPro"/>
</dbReference>
<evidence type="ECO:0000256" key="6">
    <source>
        <dbReference type="ARBA" id="ARBA00023163"/>
    </source>
</evidence>
<comment type="similarity">
    <text evidence="2">Belongs to the EAF6 family.</text>
</comment>
<dbReference type="HOGENOM" id="CLU_093901_1_1_1"/>
<evidence type="ECO:0000256" key="2">
    <source>
        <dbReference type="ARBA" id="ARBA00010916"/>
    </source>
</evidence>
<name>A0A0D3ELF7_9ORYZ</name>
<proteinExistence type="inferred from homology"/>
<dbReference type="PANTHER" id="PTHR13476">
    <property type="entry name" value="CHROMATIN MODIFICATION-RELATED PROTEIN MEAF6"/>
    <property type="match status" value="1"/>
</dbReference>
<feature type="compositionally biased region" description="Low complexity" evidence="9">
    <location>
        <begin position="10"/>
        <end position="22"/>
    </location>
</feature>
<keyword evidence="11" id="KW-1185">Reference proteome</keyword>
<feature type="region of interest" description="Disordered" evidence="9">
    <location>
        <begin position="1"/>
        <end position="22"/>
    </location>
</feature>
<feature type="compositionally biased region" description="Basic and acidic residues" evidence="9">
    <location>
        <begin position="161"/>
        <end position="172"/>
    </location>
</feature>
<evidence type="ECO:0000256" key="3">
    <source>
        <dbReference type="ARBA" id="ARBA00022853"/>
    </source>
</evidence>
<dbReference type="GO" id="GO:0006325">
    <property type="term" value="P:chromatin organization"/>
    <property type="evidence" value="ECO:0007669"/>
    <property type="project" value="UniProtKB-KW"/>
</dbReference>
<dbReference type="PaxDb" id="65489-OBART01G08370.1"/>
<accession>A0A0D3ELF7</accession>
<dbReference type="AlphaFoldDB" id="A0A0D3ELF7"/>
<dbReference type="STRING" id="65489.A0A0D3ELF7"/>
<protein>
    <recommendedName>
        <fullName evidence="12">Chromatin modification-related protein MEAF6</fullName>
    </recommendedName>
</protein>
<sequence length="182" mass="19665">MDSGGGGGASHKAASGSAPLGAAAANPTAMLSALMSKRAKLQEELRSIERQVYEMETTYLQESNQFGSVLKGFESFLSSSKNTSNLKRSRKFQADERLFSLSSVTSPAVDEHMAGRDGTIETLGSIPAASWQMEENMDQVVRKAQPLLQTGRKPKKGGRPGGRDGKRIRPSNDPDLDDEEDF</sequence>
<dbReference type="Proteomes" id="UP000026960">
    <property type="component" value="Chromosome 1"/>
</dbReference>
<evidence type="ECO:0000256" key="4">
    <source>
        <dbReference type="ARBA" id="ARBA00023015"/>
    </source>
</evidence>
<reference evidence="10" key="1">
    <citation type="journal article" date="2009" name="Rice">
        <title>De Novo Next Generation Sequencing of Plant Genomes.</title>
        <authorList>
            <person name="Rounsley S."/>
            <person name="Marri P.R."/>
            <person name="Yu Y."/>
            <person name="He R."/>
            <person name="Sisneros N."/>
            <person name="Goicoechea J.L."/>
            <person name="Lee S.J."/>
            <person name="Angelova A."/>
            <person name="Kudrna D."/>
            <person name="Luo M."/>
            <person name="Affourtit J."/>
            <person name="Desany B."/>
            <person name="Knight J."/>
            <person name="Niazi F."/>
            <person name="Egholm M."/>
            <person name="Wing R.A."/>
        </authorList>
    </citation>
    <scope>NUCLEOTIDE SEQUENCE [LARGE SCALE GENOMIC DNA]</scope>
    <source>
        <strain evidence="10">cv. IRGC 105608</strain>
    </source>
</reference>
<feature type="region of interest" description="Disordered" evidence="9">
    <location>
        <begin position="142"/>
        <end position="182"/>
    </location>
</feature>
<dbReference type="Gramene" id="OBART01G08370.1">
    <property type="protein sequence ID" value="OBART01G08370.1"/>
    <property type="gene ID" value="OBART01G08370"/>
</dbReference>
<evidence type="ECO:0000256" key="5">
    <source>
        <dbReference type="ARBA" id="ARBA00023054"/>
    </source>
</evidence>
<keyword evidence="7" id="KW-0539">Nucleus</keyword>
<evidence type="ECO:0008006" key="12">
    <source>
        <dbReference type="Google" id="ProtNLM"/>
    </source>
</evidence>
<evidence type="ECO:0000256" key="1">
    <source>
        <dbReference type="ARBA" id="ARBA00004123"/>
    </source>
</evidence>
<evidence type="ECO:0000256" key="9">
    <source>
        <dbReference type="SAM" id="MobiDB-lite"/>
    </source>
</evidence>
<comment type="subcellular location">
    <subcellularLocation>
        <location evidence="1">Nucleus</location>
    </subcellularLocation>
</comment>
<dbReference type="GO" id="GO:0005634">
    <property type="term" value="C:nucleus"/>
    <property type="evidence" value="ECO:0007669"/>
    <property type="project" value="UniProtKB-SubCell"/>
</dbReference>
<reference evidence="10" key="2">
    <citation type="submission" date="2015-03" db="UniProtKB">
        <authorList>
            <consortium name="EnsemblPlants"/>
        </authorList>
    </citation>
    <scope>IDENTIFICATION</scope>
</reference>
<evidence type="ECO:0000256" key="8">
    <source>
        <dbReference type="SAM" id="Coils"/>
    </source>
</evidence>
<organism evidence="10">
    <name type="scientific">Oryza barthii</name>
    <dbReference type="NCBI Taxonomy" id="65489"/>
    <lineage>
        <taxon>Eukaryota</taxon>
        <taxon>Viridiplantae</taxon>
        <taxon>Streptophyta</taxon>
        <taxon>Embryophyta</taxon>
        <taxon>Tracheophyta</taxon>
        <taxon>Spermatophyta</taxon>
        <taxon>Magnoliopsida</taxon>
        <taxon>Liliopsida</taxon>
        <taxon>Poales</taxon>
        <taxon>Poaceae</taxon>
        <taxon>BOP clade</taxon>
        <taxon>Oryzoideae</taxon>
        <taxon>Oryzeae</taxon>
        <taxon>Oryzinae</taxon>
        <taxon>Oryza</taxon>
    </lineage>
</organism>
<keyword evidence="6" id="KW-0804">Transcription</keyword>
<keyword evidence="3" id="KW-0156">Chromatin regulator</keyword>
<feature type="coiled-coil region" evidence="8">
    <location>
        <begin position="31"/>
        <end position="58"/>
    </location>
</feature>
<dbReference type="Pfam" id="PF09340">
    <property type="entry name" value="NuA4"/>
    <property type="match status" value="1"/>
</dbReference>
<dbReference type="eggNOG" id="KOG3856">
    <property type="taxonomic scope" value="Eukaryota"/>
</dbReference>
<keyword evidence="5 8" id="KW-0175">Coiled coil</keyword>
<evidence type="ECO:0000256" key="7">
    <source>
        <dbReference type="ARBA" id="ARBA00023242"/>
    </source>
</evidence>
<dbReference type="InterPro" id="IPR015418">
    <property type="entry name" value="Eaf6"/>
</dbReference>
<evidence type="ECO:0000313" key="11">
    <source>
        <dbReference type="Proteomes" id="UP000026960"/>
    </source>
</evidence>
<dbReference type="EnsemblPlants" id="OBART01G08370.1">
    <property type="protein sequence ID" value="OBART01G08370.1"/>
    <property type="gene ID" value="OBART01G08370"/>
</dbReference>
<evidence type="ECO:0000313" key="10">
    <source>
        <dbReference type="EnsemblPlants" id="OBART01G08370.1"/>
    </source>
</evidence>